<dbReference type="GO" id="GO:0005524">
    <property type="term" value="F:ATP binding"/>
    <property type="evidence" value="ECO:0007669"/>
    <property type="project" value="UniProtKB-KW"/>
</dbReference>
<keyword evidence="2" id="KW-0067">ATP-binding</keyword>
<evidence type="ECO:0000313" key="2">
    <source>
        <dbReference type="EMBL" id="MBO8477710.1"/>
    </source>
</evidence>
<name>A0A9D9NLC9_9BACT</name>
<dbReference type="EMBL" id="JADILZ010000022">
    <property type="protein sequence ID" value="MBO8477710.1"/>
    <property type="molecule type" value="Genomic_DNA"/>
</dbReference>
<dbReference type="PANTHER" id="PTHR34825:SF1">
    <property type="entry name" value="AAA-ATPASE-LIKE DOMAIN-CONTAINING PROTEIN"/>
    <property type="match status" value="1"/>
</dbReference>
<gene>
    <name evidence="2" type="ORF">IAB80_02260</name>
</gene>
<dbReference type="Pfam" id="PF08011">
    <property type="entry name" value="PDDEXK_9"/>
    <property type="match status" value="1"/>
</dbReference>
<dbReference type="PANTHER" id="PTHR34825">
    <property type="entry name" value="CONSERVED PROTEIN, WITH A WEAK D-GALACTARATE DEHYDRATASE/ALTRONATE HYDROLASE DOMAIN"/>
    <property type="match status" value="1"/>
</dbReference>
<keyword evidence="2" id="KW-0547">Nucleotide-binding</keyword>
<sequence>MEQTRRRYPIGIQTFSEIRRLGCLYIDKTALIYDLVSSGKIFFLSRPRRFGKSLLVTTLEAYFSGRKELFGGLAMESLEKDWTEYPVLHFDFSGTKYFSVEDLEGQFRIQLSLMEEKYGKNPEEVTPAERFGGIIRRAYRQTGRQVVFLVDEYDAPLLDSNSDPELQERLRNMLRSFYSVVKMSDAMLRFVFITGISKFSQMSIFSELNSLQNISMKDRFSAICGITQSEVEEQLRPDIEALAQKNGETYAEALAHLKKMYDGYHFSPGCEGIYNPFSLLNAFNDSRYGKYWFSSGTPTFLIELLRKCNYDIESLDGTAMRAEGFDAPTERVTNPVPVLYQSGYLTIKGYNPAGDLYTLAYPNDEVRLGFINSLIPSYLTDPYHRQDTFIYDFTVDLRCGDLDSCMRRITAFFASIPYDLDNKTEKHYHTVFYLLFSMMGLYVESEVKSAVGRADIVLKTATHIYVFELKVDGSVEEALRQIDSKGYLVPYTADGRKLVKVGVNFDSATRTVSDWKAVAE</sequence>
<comment type="caution">
    <text evidence="2">The sequence shown here is derived from an EMBL/GenBank/DDBJ whole genome shotgun (WGS) entry which is preliminary data.</text>
</comment>
<dbReference type="InterPro" id="IPR027417">
    <property type="entry name" value="P-loop_NTPase"/>
</dbReference>
<dbReference type="AlphaFoldDB" id="A0A9D9NLC9"/>
<dbReference type="SUPFAM" id="SSF52540">
    <property type="entry name" value="P-loop containing nucleoside triphosphate hydrolases"/>
    <property type="match status" value="1"/>
</dbReference>
<reference evidence="2" key="2">
    <citation type="journal article" date="2021" name="PeerJ">
        <title>Extensive microbial diversity within the chicken gut microbiome revealed by metagenomics and culture.</title>
        <authorList>
            <person name="Gilroy R."/>
            <person name="Ravi A."/>
            <person name="Getino M."/>
            <person name="Pursley I."/>
            <person name="Horton D.L."/>
            <person name="Alikhan N.F."/>
            <person name="Baker D."/>
            <person name="Gharbi K."/>
            <person name="Hall N."/>
            <person name="Watson M."/>
            <person name="Adriaenssens E.M."/>
            <person name="Foster-Nyarko E."/>
            <person name="Jarju S."/>
            <person name="Secka A."/>
            <person name="Antonio M."/>
            <person name="Oren A."/>
            <person name="Chaudhuri R.R."/>
            <person name="La Ragione R."/>
            <person name="Hildebrand F."/>
            <person name="Pallen M.J."/>
        </authorList>
    </citation>
    <scope>NUCLEOTIDE SEQUENCE</scope>
    <source>
        <strain evidence="2">2478</strain>
    </source>
</reference>
<reference evidence="2" key="1">
    <citation type="submission" date="2020-10" db="EMBL/GenBank/DDBJ databases">
        <authorList>
            <person name="Gilroy R."/>
        </authorList>
    </citation>
    <scope>NUCLEOTIDE SEQUENCE</scope>
    <source>
        <strain evidence="2">2478</strain>
    </source>
</reference>
<dbReference type="InterPro" id="IPR012547">
    <property type="entry name" value="PDDEXK_9"/>
</dbReference>
<dbReference type="Pfam" id="PF09820">
    <property type="entry name" value="AAA-ATPase_like"/>
    <property type="match status" value="1"/>
</dbReference>
<dbReference type="InterPro" id="IPR018631">
    <property type="entry name" value="AAA-ATPase-like_dom"/>
</dbReference>
<proteinExistence type="predicted"/>
<organism evidence="2 3">
    <name type="scientific">Candidatus Cryptobacteroides excrementipullorum</name>
    <dbReference type="NCBI Taxonomy" id="2840761"/>
    <lineage>
        <taxon>Bacteria</taxon>
        <taxon>Pseudomonadati</taxon>
        <taxon>Bacteroidota</taxon>
        <taxon>Bacteroidia</taxon>
        <taxon>Bacteroidales</taxon>
        <taxon>Candidatus Cryptobacteroides</taxon>
    </lineage>
</organism>
<evidence type="ECO:0000259" key="1">
    <source>
        <dbReference type="Pfam" id="PF09820"/>
    </source>
</evidence>
<feature type="domain" description="AAA-ATPase-like" evidence="1">
    <location>
        <begin position="9"/>
        <end position="205"/>
    </location>
</feature>
<protein>
    <submittedName>
        <fullName evidence="2">ATP-binding protein</fullName>
    </submittedName>
</protein>
<evidence type="ECO:0000313" key="3">
    <source>
        <dbReference type="Proteomes" id="UP000823771"/>
    </source>
</evidence>
<dbReference type="Proteomes" id="UP000823771">
    <property type="component" value="Unassembled WGS sequence"/>
</dbReference>
<accession>A0A9D9NLC9</accession>